<evidence type="ECO:0000313" key="9">
    <source>
        <dbReference type="EMBL" id="ERT56633.1"/>
    </source>
</evidence>
<dbReference type="InterPro" id="IPR003593">
    <property type="entry name" value="AAA+_ATPase"/>
</dbReference>
<dbReference type="SMART" id="SM00382">
    <property type="entry name" value="AAA"/>
    <property type="match status" value="1"/>
</dbReference>
<dbReference type="STRING" id="1111454.HMPREF1250_0463"/>
<evidence type="ECO:0000256" key="3">
    <source>
        <dbReference type="ARBA" id="ARBA00022475"/>
    </source>
</evidence>
<keyword evidence="2" id="KW-0813">Transport</keyword>
<feature type="domain" description="ABC transporter" evidence="8">
    <location>
        <begin position="2"/>
        <end position="217"/>
    </location>
</feature>
<dbReference type="PROSITE" id="PS50893">
    <property type="entry name" value="ABC_TRANSPORTER_2"/>
    <property type="match status" value="1"/>
</dbReference>
<comment type="similarity">
    <text evidence="1">Belongs to the ABC transporter superfamily.</text>
</comment>
<evidence type="ECO:0000313" key="10">
    <source>
        <dbReference type="Proteomes" id="UP000017090"/>
    </source>
</evidence>
<organism evidence="9 10">
    <name type="scientific">Megasphaera vaginalis</name>
    <name type="common">ex Srinivasan et al. 2021</name>
    <dbReference type="NCBI Taxonomy" id="1111454"/>
    <lineage>
        <taxon>Bacteria</taxon>
        <taxon>Bacillati</taxon>
        <taxon>Bacillota</taxon>
        <taxon>Negativicutes</taxon>
        <taxon>Veillonellales</taxon>
        <taxon>Veillonellaceae</taxon>
        <taxon>Megasphaera</taxon>
    </lineage>
</organism>
<keyword evidence="5 9" id="KW-0067">ATP-binding</keyword>
<protein>
    <submittedName>
        <fullName evidence="9">ABC transporter, ATP-binding protein</fullName>
    </submittedName>
</protein>
<dbReference type="Pfam" id="PF00005">
    <property type="entry name" value="ABC_tran"/>
    <property type="match status" value="1"/>
</dbReference>
<dbReference type="InterPro" id="IPR015856">
    <property type="entry name" value="ABC_transpr_CbiO/EcfA_su"/>
</dbReference>
<dbReference type="PATRIC" id="fig|1111454.3.peg.2084"/>
<gene>
    <name evidence="9" type="ORF">HMPREF1250_0463</name>
</gene>
<dbReference type="PANTHER" id="PTHR43553:SF24">
    <property type="entry name" value="ENERGY-COUPLING FACTOR TRANSPORTER ATP-BINDING PROTEIN ECFA1"/>
    <property type="match status" value="1"/>
</dbReference>
<dbReference type="InterPro" id="IPR050095">
    <property type="entry name" value="ECF_ABC_transporter_ATP-bd"/>
</dbReference>
<evidence type="ECO:0000256" key="1">
    <source>
        <dbReference type="ARBA" id="ARBA00005417"/>
    </source>
</evidence>
<dbReference type="eggNOG" id="COG1122">
    <property type="taxonomic scope" value="Bacteria"/>
</dbReference>
<dbReference type="Gene3D" id="3.40.50.300">
    <property type="entry name" value="P-loop containing nucleotide triphosphate hydrolases"/>
    <property type="match status" value="1"/>
</dbReference>
<accession>U7UDX9</accession>
<dbReference type="CDD" id="cd03225">
    <property type="entry name" value="ABC_cobalt_CbiO_domain1"/>
    <property type="match status" value="1"/>
</dbReference>
<keyword evidence="3" id="KW-1003">Cell membrane</keyword>
<dbReference type="GO" id="GO:0042626">
    <property type="term" value="F:ATPase-coupled transmembrane transporter activity"/>
    <property type="evidence" value="ECO:0007669"/>
    <property type="project" value="TreeGrafter"/>
</dbReference>
<dbReference type="InterPro" id="IPR027417">
    <property type="entry name" value="P-loop_NTPase"/>
</dbReference>
<keyword evidence="10" id="KW-1185">Reference proteome</keyword>
<evidence type="ECO:0000256" key="6">
    <source>
        <dbReference type="ARBA" id="ARBA00022967"/>
    </source>
</evidence>
<keyword evidence="4" id="KW-0547">Nucleotide-binding</keyword>
<proteinExistence type="inferred from homology"/>
<evidence type="ECO:0000259" key="8">
    <source>
        <dbReference type="PROSITE" id="PS50893"/>
    </source>
</evidence>
<dbReference type="RefSeq" id="WP_023054560.1">
    <property type="nucleotide sequence ID" value="NZ_AWXA01000059.1"/>
</dbReference>
<dbReference type="Proteomes" id="UP000017090">
    <property type="component" value="Unassembled WGS sequence"/>
</dbReference>
<evidence type="ECO:0000256" key="5">
    <source>
        <dbReference type="ARBA" id="ARBA00022840"/>
    </source>
</evidence>
<dbReference type="PANTHER" id="PTHR43553">
    <property type="entry name" value="HEAVY METAL TRANSPORTER"/>
    <property type="match status" value="1"/>
</dbReference>
<name>U7UDX9_9FIRM</name>
<keyword evidence="6" id="KW-1278">Translocase</keyword>
<evidence type="ECO:0000256" key="2">
    <source>
        <dbReference type="ARBA" id="ARBA00022448"/>
    </source>
</evidence>
<reference evidence="9 10" key="1">
    <citation type="submission" date="2013-09" db="EMBL/GenBank/DDBJ databases">
        <authorList>
            <person name="Durkin A.S."/>
            <person name="Haft D.R."/>
            <person name="McCorrison J."/>
            <person name="Torralba M."/>
            <person name="Gillis M."/>
            <person name="Haft D.H."/>
            <person name="Methe B."/>
            <person name="Sutton G."/>
            <person name="Nelson K.E."/>
        </authorList>
    </citation>
    <scope>NUCLEOTIDE SEQUENCE [LARGE SCALE GENOMIC DNA]</scope>
    <source>
        <strain evidence="9 10">BV3C16-1</strain>
    </source>
</reference>
<dbReference type="SUPFAM" id="SSF52540">
    <property type="entry name" value="P-loop containing nucleoside triphosphate hydrolases"/>
    <property type="match status" value="1"/>
</dbReference>
<evidence type="ECO:0000256" key="4">
    <source>
        <dbReference type="ARBA" id="ARBA00022741"/>
    </source>
</evidence>
<keyword evidence="7" id="KW-0472">Membrane</keyword>
<dbReference type="GO" id="GO:0043190">
    <property type="term" value="C:ATP-binding cassette (ABC) transporter complex"/>
    <property type="evidence" value="ECO:0007669"/>
    <property type="project" value="TreeGrafter"/>
</dbReference>
<dbReference type="EMBL" id="AWXA01000059">
    <property type="protein sequence ID" value="ERT56633.1"/>
    <property type="molecule type" value="Genomic_DNA"/>
</dbReference>
<sequence>MINLDDICFAYDETPLLAHVTATIEQGTATLLTGPNGSGKSTLLRILNGIIFPQHGTYTFEGTMITAAKMSEHRYSKWFHQRLGYVWQNPDSQLFCSTVREELAFGPMQMGLPYEKVKQRVDDAIELLGLTKLTERAPYSLSGGEKKRTAIAAILTMNPSVWTFDEPESHLDKQGLAWLEEFLPNLKKAGKTLIIATHHEHLVQPIIDQTIDLEKTT</sequence>
<comment type="caution">
    <text evidence="9">The sequence shown here is derived from an EMBL/GenBank/DDBJ whole genome shotgun (WGS) entry which is preliminary data.</text>
</comment>
<dbReference type="InterPro" id="IPR003439">
    <property type="entry name" value="ABC_transporter-like_ATP-bd"/>
</dbReference>
<dbReference type="GO" id="GO:0016887">
    <property type="term" value="F:ATP hydrolysis activity"/>
    <property type="evidence" value="ECO:0007669"/>
    <property type="project" value="InterPro"/>
</dbReference>
<dbReference type="AlphaFoldDB" id="U7UDX9"/>
<dbReference type="OrthoDB" id="197875at2"/>
<dbReference type="GO" id="GO:0005524">
    <property type="term" value="F:ATP binding"/>
    <property type="evidence" value="ECO:0007669"/>
    <property type="project" value="UniProtKB-KW"/>
</dbReference>
<evidence type="ECO:0000256" key="7">
    <source>
        <dbReference type="ARBA" id="ARBA00023136"/>
    </source>
</evidence>